<comment type="caution">
    <text evidence="1">The sequence shown here is derived from an EMBL/GenBank/DDBJ whole genome shotgun (WGS) entry which is preliminary data.</text>
</comment>
<dbReference type="AlphaFoldDB" id="A0A8S4S7G7"/>
<accession>A0A8S4S7G7</accession>
<proteinExistence type="predicted"/>
<name>A0A8S4S7G7_9NEOP</name>
<dbReference type="OrthoDB" id="10038672at2759"/>
<dbReference type="EMBL" id="CAKXAJ010025929">
    <property type="protein sequence ID" value="CAH2246227.1"/>
    <property type="molecule type" value="Genomic_DNA"/>
</dbReference>
<evidence type="ECO:0000313" key="1">
    <source>
        <dbReference type="EMBL" id="CAH2246227.1"/>
    </source>
</evidence>
<evidence type="ECO:0000313" key="2">
    <source>
        <dbReference type="Proteomes" id="UP000838756"/>
    </source>
</evidence>
<gene>
    <name evidence="1" type="primary">jg3694</name>
    <name evidence="1" type="ORF">PAEG_LOCUS21322</name>
</gene>
<protein>
    <submittedName>
        <fullName evidence="1">Jg3694 protein</fullName>
    </submittedName>
</protein>
<reference evidence="1" key="1">
    <citation type="submission" date="2022-03" db="EMBL/GenBank/DDBJ databases">
        <authorList>
            <person name="Lindestad O."/>
        </authorList>
    </citation>
    <scope>NUCLEOTIDE SEQUENCE</scope>
</reference>
<dbReference type="Proteomes" id="UP000838756">
    <property type="component" value="Unassembled WGS sequence"/>
</dbReference>
<sequence length="92" mass="10159">MCSAVLSASRHTDVAMSPTAIGGELPQWCGKTESCPQALLGWLYLTHDQNDQEPRKSKEVSTVVRFHLHPESGLALKTDTCKIEFSKNEDSN</sequence>
<organism evidence="1 2">
    <name type="scientific">Pararge aegeria aegeria</name>
    <dbReference type="NCBI Taxonomy" id="348720"/>
    <lineage>
        <taxon>Eukaryota</taxon>
        <taxon>Metazoa</taxon>
        <taxon>Ecdysozoa</taxon>
        <taxon>Arthropoda</taxon>
        <taxon>Hexapoda</taxon>
        <taxon>Insecta</taxon>
        <taxon>Pterygota</taxon>
        <taxon>Neoptera</taxon>
        <taxon>Endopterygota</taxon>
        <taxon>Lepidoptera</taxon>
        <taxon>Glossata</taxon>
        <taxon>Ditrysia</taxon>
        <taxon>Papilionoidea</taxon>
        <taxon>Nymphalidae</taxon>
        <taxon>Satyrinae</taxon>
        <taxon>Satyrini</taxon>
        <taxon>Parargina</taxon>
        <taxon>Pararge</taxon>
    </lineage>
</organism>
<keyword evidence="2" id="KW-1185">Reference proteome</keyword>